<dbReference type="EMBL" id="VOPL01000001">
    <property type="protein sequence ID" value="TXB70938.1"/>
    <property type="molecule type" value="Genomic_DNA"/>
</dbReference>
<evidence type="ECO:0008006" key="4">
    <source>
        <dbReference type="Google" id="ProtNLM"/>
    </source>
</evidence>
<evidence type="ECO:0000313" key="2">
    <source>
        <dbReference type="EMBL" id="TXB70938.1"/>
    </source>
</evidence>
<proteinExistence type="predicted"/>
<dbReference type="Proteomes" id="UP000321562">
    <property type="component" value="Unassembled WGS sequence"/>
</dbReference>
<feature type="signal peptide" evidence="1">
    <location>
        <begin position="1"/>
        <end position="16"/>
    </location>
</feature>
<keyword evidence="1" id="KW-0732">Signal</keyword>
<keyword evidence="3" id="KW-1185">Reference proteome</keyword>
<sequence length="343" mass="38394">MKYLFMLLLLILPSMALPDATRDDERLTLHVGVRADAPPFSYLPRPMFVAAGKGTATLGKAGYAGYIVYICDRVIDVMKSRRDLTPNEADTGLDFDVEIVQVTADNRFDLLTAETGTKIDILCDPATATYRRVRDHTASVPLYMSGIGFAARIRDGQVNTGGSGRIAVVGKTTAGDYGIKRILDAGEWPNYKERLLAYIHNPSDHAQSVQGAVPASLGIVEAFPTHEQAARAFCSDPEDAKYRFNYYVGDMEIVNRALMVYGTPNCKFERATATYSDDRYTIFMRNPEQADARKARLLMRFSRTLTELVLTNPSLLEEAFQANFERYSRSDKLRIFFWSLYGP</sequence>
<accession>A0A5C6S961</accession>
<evidence type="ECO:0000256" key="1">
    <source>
        <dbReference type="SAM" id="SignalP"/>
    </source>
</evidence>
<evidence type="ECO:0000313" key="3">
    <source>
        <dbReference type="Proteomes" id="UP000321562"/>
    </source>
</evidence>
<dbReference type="Gene3D" id="3.40.190.10">
    <property type="entry name" value="Periplasmic binding protein-like II"/>
    <property type="match status" value="2"/>
</dbReference>
<feature type="chain" id="PRO_5022810251" description="Transporter substrate-binding domain-containing protein" evidence="1">
    <location>
        <begin position="17"/>
        <end position="343"/>
    </location>
</feature>
<dbReference type="AlphaFoldDB" id="A0A5C6S961"/>
<protein>
    <recommendedName>
        <fullName evidence="4">Transporter substrate-binding domain-containing protein</fullName>
    </recommendedName>
</protein>
<comment type="caution">
    <text evidence="2">The sequence shown here is derived from an EMBL/GenBank/DDBJ whole genome shotgun (WGS) entry which is preliminary data.</text>
</comment>
<reference evidence="2 3" key="1">
    <citation type="submission" date="2019-08" db="EMBL/GenBank/DDBJ databases">
        <authorList>
            <person name="Ye J."/>
        </authorList>
    </citation>
    <scope>NUCLEOTIDE SEQUENCE [LARGE SCALE GENOMIC DNA]</scope>
    <source>
        <strain evidence="2 3">TK008</strain>
    </source>
</reference>
<name>A0A5C6S961_9RHOB</name>
<gene>
    <name evidence="2" type="ORF">FQV27_03580</name>
</gene>
<organism evidence="2 3">
    <name type="scientific">Paracoccus aurantiacus</name>
    <dbReference type="NCBI Taxonomy" id="2599412"/>
    <lineage>
        <taxon>Bacteria</taxon>
        <taxon>Pseudomonadati</taxon>
        <taxon>Pseudomonadota</taxon>
        <taxon>Alphaproteobacteria</taxon>
        <taxon>Rhodobacterales</taxon>
        <taxon>Paracoccaceae</taxon>
        <taxon>Paracoccus</taxon>
    </lineage>
</organism>
<dbReference type="SUPFAM" id="SSF53850">
    <property type="entry name" value="Periplasmic binding protein-like II"/>
    <property type="match status" value="1"/>
</dbReference>